<organism evidence="1 2">
    <name type="scientific">Flavobacterium azizsancarii</name>
    <dbReference type="NCBI Taxonomy" id="2961580"/>
    <lineage>
        <taxon>Bacteria</taxon>
        <taxon>Pseudomonadati</taxon>
        <taxon>Bacteroidota</taxon>
        <taxon>Flavobacteriia</taxon>
        <taxon>Flavobacteriales</taxon>
        <taxon>Flavobacteriaceae</taxon>
        <taxon>Flavobacterium</taxon>
    </lineage>
</organism>
<dbReference type="RefSeq" id="WP_271336881.1">
    <property type="nucleotide sequence ID" value="NZ_JAMZNK010000028.1"/>
</dbReference>
<gene>
    <name evidence="1" type="ORF">NJT12_15735</name>
</gene>
<comment type="caution">
    <text evidence="1">The sequence shown here is derived from an EMBL/GenBank/DDBJ whole genome shotgun (WGS) entry which is preliminary data.</text>
</comment>
<keyword evidence="2" id="KW-1185">Reference proteome</keyword>
<dbReference type="EMBL" id="JAMZNK010000028">
    <property type="protein sequence ID" value="MDA6071066.1"/>
    <property type="molecule type" value="Genomic_DNA"/>
</dbReference>
<dbReference type="Proteomes" id="UP001212170">
    <property type="component" value="Unassembled WGS sequence"/>
</dbReference>
<reference evidence="1 2" key="1">
    <citation type="journal article" date="2023" name="Chemosphere">
        <title>Whole genome analysis of Flavobacterium aziz-sancarii sp. nov., isolated from Ardley Island (Antarctica), revealed a rich resistome and bioremediation potential.</title>
        <authorList>
            <person name="Otur C."/>
            <person name="Okay S."/>
            <person name="Kurt-Kizildogan A."/>
        </authorList>
    </citation>
    <scope>NUCLEOTIDE SEQUENCE [LARGE SCALE GENOMIC DNA]</scope>
    <source>
        <strain evidence="1 2">AC</strain>
    </source>
</reference>
<protein>
    <submittedName>
        <fullName evidence="1">Uncharacterized protein</fullName>
    </submittedName>
</protein>
<evidence type="ECO:0000313" key="2">
    <source>
        <dbReference type="Proteomes" id="UP001212170"/>
    </source>
</evidence>
<proteinExistence type="predicted"/>
<name>A0ABT4WF30_9FLAO</name>
<evidence type="ECO:0000313" key="1">
    <source>
        <dbReference type="EMBL" id="MDA6071066.1"/>
    </source>
</evidence>
<sequence length="363" mass="42615">MKTISFTCQELYDLVWKKNMGQINSLYGLSSYGIRQACTTLKVPLPHTSYWIQLKHGYSWVAKLSEPYEGPESVEILKKKYETNIPLPIASPIVLLTKEIEKDSNAPLKVPDKLSKPHRLITITKDSWDKLRKNRNYKDRDPDVFFLNVDDANMSRGLRFMDTLIKLLQYRGYDFIKNRYGDTVAVVDGIEIEVYLREATKRIPAKDRYSSSELVRTGAFIFQVGKYSDQKEWKDGATVLEELLARIVAKLELIAKKKKQWEEDCRIRKIEREKQEAIERAIVERKQKEIKDFKALLQGAERFDEVTKLRNYVNAVQESADPLDEQLHQWISWARAKINWMDPLVTSSDEIFTQEDLEHYRKW</sequence>
<accession>A0ABT4WF30</accession>